<dbReference type="SUPFAM" id="SSF55073">
    <property type="entry name" value="Nucleotide cyclase"/>
    <property type="match status" value="1"/>
</dbReference>
<feature type="transmembrane region" description="Helical" evidence="5">
    <location>
        <begin position="162"/>
        <end position="182"/>
    </location>
</feature>
<dbReference type="GO" id="GO:0005886">
    <property type="term" value="C:plasma membrane"/>
    <property type="evidence" value="ECO:0007669"/>
    <property type="project" value="TreeGrafter"/>
</dbReference>
<dbReference type="GO" id="GO:0052621">
    <property type="term" value="F:diguanylate cyclase activity"/>
    <property type="evidence" value="ECO:0007669"/>
    <property type="project" value="UniProtKB-EC"/>
</dbReference>
<keyword evidence="5" id="KW-1133">Transmembrane helix</keyword>
<evidence type="ECO:0000259" key="6">
    <source>
        <dbReference type="PROSITE" id="PS50887"/>
    </source>
</evidence>
<keyword evidence="5" id="KW-0812">Transmembrane</keyword>
<protein>
    <recommendedName>
        <fullName evidence="2">diguanylate cyclase</fullName>
        <ecNumber evidence="2">2.7.7.65</ecNumber>
    </recommendedName>
</protein>
<accession>A0A1K1Z890</accession>
<comment type="catalytic activity">
    <reaction evidence="3">
        <text>2 GTP = 3',3'-c-di-GMP + 2 diphosphate</text>
        <dbReference type="Rhea" id="RHEA:24898"/>
        <dbReference type="ChEBI" id="CHEBI:33019"/>
        <dbReference type="ChEBI" id="CHEBI:37565"/>
        <dbReference type="ChEBI" id="CHEBI:58805"/>
        <dbReference type="EC" id="2.7.7.65"/>
    </reaction>
</comment>
<organism evidence="7 8">
    <name type="scientific">Marinospirillum alkaliphilum DSM 21637</name>
    <dbReference type="NCBI Taxonomy" id="1122209"/>
    <lineage>
        <taxon>Bacteria</taxon>
        <taxon>Pseudomonadati</taxon>
        <taxon>Pseudomonadota</taxon>
        <taxon>Gammaproteobacteria</taxon>
        <taxon>Oceanospirillales</taxon>
        <taxon>Oceanospirillaceae</taxon>
        <taxon>Marinospirillum</taxon>
    </lineage>
</organism>
<sequence>MDSPFVQDKSQLVAQQLRLRRSLMASGAGFAASLVMLLAWQLGYVGWEIPQLAAFLLLTSLGYLLFPWLIHSSRNLTFTDPSLTAHQLGWHLLVNTYAMYAAAEIRSLLIVNFILLMLFAVFRFHPRKLPLLAVLLLASYCLAVLAQVLWSPLDVHWSHETLIALVFLLALIGLSLLGAEIASLRLALKRRNAHLAAAKARIEELAVTDELTGLYNRRHLMRIIRRQKGLADRGNYAFSLAFVDLDYFKRINDAYGHGVGDQVLIAVAQEIRRTLRDVDYVARIGGEEFVLVLAQTGYQEALRIAERLRSDMERLIVEVAEDHPNLKLTASIGIATYHSPETVAQLMKRADMALYAAKGCGRNCIVGEQELPPDTGMTESMADESLVAPGHESTEAEQQDDARGNPEWQV</sequence>
<dbReference type="STRING" id="1122209.SAMN02745752_02590"/>
<evidence type="ECO:0000256" key="1">
    <source>
        <dbReference type="ARBA" id="ARBA00001946"/>
    </source>
</evidence>
<dbReference type="GO" id="GO:0043709">
    <property type="term" value="P:cell adhesion involved in single-species biofilm formation"/>
    <property type="evidence" value="ECO:0007669"/>
    <property type="project" value="TreeGrafter"/>
</dbReference>
<proteinExistence type="predicted"/>
<dbReference type="InterPro" id="IPR000160">
    <property type="entry name" value="GGDEF_dom"/>
</dbReference>
<dbReference type="InterPro" id="IPR043128">
    <property type="entry name" value="Rev_trsase/Diguanyl_cyclase"/>
</dbReference>
<dbReference type="EMBL" id="FPJW01000010">
    <property type="protein sequence ID" value="SFX70319.1"/>
    <property type="molecule type" value="Genomic_DNA"/>
</dbReference>
<dbReference type="CDD" id="cd01949">
    <property type="entry name" value="GGDEF"/>
    <property type="match status" value="1"/>
</dbReference>
<feature type="transmembrane region" description="Helical" evidence="5">
    <location>
        <begin position="52"/>
        <end position="70"/>
    </location>
</feature>
<dbReference type="RefSeq" id="WP_072326915.1">
    <property type="nucleotide sequence ID" value="NZ_FPJW01000010.1"/>
</dbReference>
<name>A0A1K1Z890_9GAMM</name>
<dbReference type="Pfam" id="PF00990">
    <property type="entry name" value="GGDEF"/>
    <property type="match status" value="1"/>
</dbReference>
<evidence type="ECO:0000256" key="4">
    <source>
        <dbReference type="SAM" id="MobiDB-lite"/>
    </source>
</evidence>
<evidence type="ECO:0000313" key="8">
    <source>
        <dbReference type="Proteomes" id="UP000182350"/>
    </source>
</evidence>
<feature type="transmembrane region" description="Helical" evidence="5">
    <location>
        <begin position="97"/>
        <end position="122"/>
    </location>
</feature>
<dbReference type="InterPro" id="IPR029787">
    <property type="entry name" value="Nucleotide_cyclase"/>
</dbReference>
<dbReference type="NCBIfam" id="TIGR00254">
    <property type="entry name" value="GGDEF"/>
    <property type="match status" value="1"/>
</dbReference>
<feature type="region of interest" description="Disordered" evidence="4">
    <location>
        <begin position="371"/>
        <end position="410"/>
    </location>
</feature>
<dbReference type="PANTHER" id="PTHR45138">
    <property type="entry name" value="REGULATORY COMPONENTS OF SENSORY TRANSDUCTION SYSTEM"/>
    <property type="match status" value="1"/>
</dbReference>
<dbReference type="OrthoDB" id="9759607at2"/>
<evidence type="ECO:0000256" key="5">
    <source>
        <dbReference type="SAM" id="Phobius"/>
    </source>
</evidence>
<dbReference type="SMART" id="SM00267">
    <property type="entry name" value="GGDEF"/>
    <property type="match status" value="1"/>
</dbReference>
<comment type="cofactor">
    <cofactor evidence="1">
        <name>Mg(2+)</name>
        <dbReference type="ChEBI" id="CHEBI:18420"/>
    </cofactor>
</comment>
<evidence type="ECO:0000256" key="3">
    <source>
        <dbReference type="ARBA" id="ARBA00034247"/>
    </source>
</evidence>
<keyword evidence="5" id="KW-0472">Membrane</keyword>
<dbReference type="InterPro" id="IPR050469">
    <property type="entry name" value="Diguanylate_Cyclase"/>
</dbReference>
<dbReference type="PROSITE" id="PS50887">
    <property type="entry name" value="GGDEF"/>
    <property type="match status" value="1"/>
</dbReference>
<dbReference type="FunFam" id="3.30.70.270:FF:000001">
    <property type="entry name" value="Diguanylate cyclase domain protein"/>
    <property type="match status" value="1"/>
</dbReference>
<evidence type="ECO:0000313" key="7">
    <source>
        <dbReference type="EMBL" id="SFX70319.1"/>
    </source>
</evidence>
<dbReference type="GO" id="GO:1902201">
    <property type="term" value="P:negative regulation of bacterial-type flagellum-dependent cell motility"/>
    <property type="evidence" value="ECO:0007669"/>
    <property type="project" value="TreeGrafter"/>
</dbReference>
<feature type="transmembrane region" description="Helical" evidence="5">
    <location>
        <begin position="22"/>
        <end position="40"/>
    </location>
</feature>
<dbReference type="Proteomes" id="UP000182350">
    <property type="component" value="Unassembled WGS sequence"/>
</dbReference>
<dbReference type="EC" id="2.7.7.65" evidence="2"/>
<evidence type="ECO:0000256" key="2">
    <source>
        <dbReference type="ARBA" id="ARBA00012528"/>
    </source>
</evidence>
<dbReference type="AlphaFoldDB" id="A0A1K1Z890"/>
<gene>
    <name evidence="7" type="ORF">SAMN02745752_02590</name>
</gene>
<feature type="domain" description="GGDEF" evidence="6">
    <location>
        <begin position="236"/>
        <end position="370"/>
    </location>
</feature>
<dbReference type="Gene3D" id="3.30.70.270">
    <property type="match status" value="1"/>
</dbReference>
<feature type="transmembrane region" description="Helical" evidence="5">
    <location>
        <begin position="129"/>
        <end position="150"/>
    </location>
</feature>
<keyword evidence="8" id="KW-1185">Reference proteome</keyword>
<reference evidence="7 8" key="1">
    <citation type="submission" date="2016-11" db="EMBL/GenBank/DDBJ databases">
        <authorList>
            <person name="Jaros S."/>
            <person name="Januszkiewicz K."/>
            <person name="Wedrychowicz H."/>
        </authorList>
    </citation>
    <scope>NUCLEOTIDE SEQUENCE [LARGE SCALE GENOMIC DNA]</scope>
    <source>
        <strain evidence="7 8">DSM 21637</strain>
    </source>
</reference>
<dbReference type="PANTHER" id="PTHR45138:SF9">
    <property type="entry name" value="DIGUANYLATE CYCLASE DGCM-RELATED"/>
    <property type="match status" value="1"/>
</dbReference>